<dbReference type="InterPro" id="IPR039391">
    <property type="entry name" value="Phytocyanin-like"/>
</dbReference>
<dbReference type="InterPro" id="IPR008972">
    <property type="entry name" value="Cupredoxin"/>
</dbReference>
<dbReference type="InterPro" id="IPR003245">
    <property type="entry name" value="Phytocyanin_dom"/>
</dbReference>
<evidence type="ECO:0000259" key="1">
    <source>
        <dbReference type="PROSITE" id="PS51485"/>
    </source>
</evidence>
<protein>
    <recommendedName>
        <fullName evidence="1">Phytocyanin domain-containing protein</fullName>
    </recommendedName>
</protein>
<proteinExistence type="predicted"/>
<dbReference type="AlphaFoldDB" id="A0A6A6KAA9"/>
<dbReference type="PANTHER" id="PTHR33021">
    <property type="entry name" value="BLUE COPPER PROTEIN"/>
    <property type="match status" value="1"/>
</dbReference>
<comment type="caution">
    <text evidence="2">The sequence shown here is derived from an EMBL/GenBank/DDBJ whole genome shotgun (WGS) entry which is preliminary data.</text>
</comment>
<evidence type="ECO:0000313" key="3">
    <source>
        <dbReference type="Proteomes" id="UP000467840"/>
    </source>
</evidence>
<dbReference type="GO" id="GO:0005886">
    <property type="term" value="C:plasma membrane"/>
    <property type="evidence" value="ECO:0007669"/>
    <property type="project" value="TreeGrafter"/>
</dbReference>
<dbReference type="Pfam" id="PF02298">
    <property type="entry name" value="Cu_bind_like"/>
    <property type="match status" value="1"/>
</dbReference>
<dbReference type="EMBL" id="JAAGAX010000017">
    <property type="protein sequence ID" value="KAF2285820.1"/>
    <property type="molecule type" value="Genomic_DNA"/>
</dbReference>
<dbReference type="SUPFAM" id="SSF49503">
    <property type="entry name" value="Cupredoxins"/>
    <property type="match status" value="1"/>
</dbReference>
<accession>A0A6A6KAA9</accession>
<dbReference type="PANTHER" id="PTHR33021:SF253">
    <property type="entry name" value="EARLY NODULIN-LIKE PROTEIN 9"/>
    <property type="match status" value="1"/>
</dbReference>
<name>A0A6A6KAA9_HEVBR</name>
<gene>
    <name evidence="2" type="ORF">GH714_008258</name>
</gene>
<dbReference type="PROSITE" id="PS51485">
    <property type="entry name" value="PHYTOCYANIN"/>
    <property type="match status" value="1"/>
</dbReference>
<dbReference type="Gene3D" id="2.60.40.420">
    <property type="entry name" value="Cupredoxins - blue copper proteins"/>
    <property type="match status" value="1"/>
</dbReference>
<evidence type="ECO:0000313" key="2">
    <source>
        <dbReference type="EMBL" id="KAF2285820.1"/>
    </source>
</evidence>
<feature type="domain" description="Phytocyanin" evidence="1">
    <location>
        <begin position="49"/>
        <end position="143"/>
    </location>
</feature>
<organism evidence="2 3">
    <name type="scientific">Hevea brasiliensis</name>
    <name type="common">Para rubber tree</name>
    <name type="synonym">Siphonia brasiliensis</name>
    <dbReference type="NCBI Taxonomy" id="3981"/>
    <lineage>
        <taxon>Eukaryota</taxon>
        <taxon>Viridiplantae</taxon>
        <taxon>Streptophyta</taxon>
        <taxon>Embryophyta</taxon>
        <taxon>Tracheophyta</taxon>
        <taxon>Spermatophyta</taxon>
        <taxon>Magnoliopsida</taxon>
        <taxon>eudicotyledons</taxon>
        <taxon>Gunneridae</taxon>
        <taxon>Pentapetalae</taxon>
        <taxon>rosids</taxon>
        <taxon>fabids</taxon>
        <taxon>Malpighiales</taxon>
        <taxon>Euphorbiaceae</taxon>
        <taxon>Crotonoideae</taxon>
        <taxon>Micrandreae</taxon>
        <taxon>Hevea</taxon>
    </lineage>
</organism>
<sequence>MGGETLRIRQLADERGQDARLVVERQVVGRCGHVMDTHEREVERKGNATQFTVGGAKGWTVSDNASASNFNQWAERTRFQIGDSLARPDSVLQVTKEDYDNCATTAALATFKDGHTVFTFNRRGRTTSLVETKIIVSRMRSWW</sequence>
<dbReference type="Proteomes" id="UP000467840">
    <property type="component" value="Chromosome 3"/>
</dbReference>
<keyword evidence="3" id="KW-1185">Reference proteome</keyword>
<dbReference type="GO" id="GO:0009055">
    <property type="term" value="F:electron transfer activity"/>
    <property type="evidence" value="ECO:0007669"/>
    <property type="project" value="InterPro"/>
</dbReference>
<reference evidence="2 3" key="1">
    <citation type="journal article" date="2020" name="Mol. Plant">
        <title>The Chromosome-Based Rubber Tree Genome Provides New Insights into Spurge Genome Evolution and Rubber Biosynthesis.</title>
        <authorList>
            <person name="Liu J."/>
            <person name="Shi C."/>
            <person name="Shi C.C."/>
            <person name="Li W."/>
            <person name="Zhang Q.J."/>
            <person name="Zhang Y."/>
            <person name="Li K."/>
            <person name="Lu H.F."/>
            <person name="Shi C."/>
            <person name="Zhu S.T."/>
            <person name="Xiao Z.Y."/>
            <person name="Nan H."/>
            <person name="Yue Y."/>
            <person name="Zhu X.G."/>
            <person name="Wu Y."/>
            <person name="Hong X.N."/>
            <person name="Fan G.Y."/>
            <person name="Tong Y."/>
            <person name="Zhang D."/>
            <person name="Mao C.L."/>
            <person name="Liu Y.L."/>
            <person name="Hao S.J."/>
            <person name="Liu W.Q."/>
            <person name="Lv M.Q."/>
            <person name="Zhang H.B."/>
            <person name="Liu Y."/>
            <person name="Hu-Tang G.R."/>
            <person name="Wang J.P."/>
            <person name="Wang J.H."/>
            <person name="Sun Y.H."/>
            <person name="Ni S.B."/>
            <person name="Chen W.B."/>
            <person name="Zhang X.C."/>
            <person name="Jiao Y.N."/>
            <person name="Eichler E.E."/>
            <person name="Li G.H."/>
            <person name="Liu X."/>
            <person name="Gao L.Z."/>
        </authorList>
    </citation>
    <scope>NUCLEOTIDE SEQUENCE [LARGE SCALE GENOMIC DNA]</scope>
    <source>
        <strain evidence="3">cv. GT1</strain>
        <tissue evidence="2">Leaf</tissue>
    </source>
</reference>